<name>A0A4R7F5X0_9FLAO</name>
<organism evidence="2 3">
    <name type="scientific">Myroides indicus</name>
    <dbReference type="NCBI Taxonomy" id="1323422"/>
    <lineage>
        <taxon>Bacteria</taxon>
        <taxon>Pseudomonadati</taxon>
        <taxon>Bacteroidota</taxon>
        <taxon>Flavobacteriia</taxon>
        <taxon>Flavobacteriales</taxon>
        <taxon>Flavobacteriaceae</taxon>
        <taxon>Myroides</taxon>
    </lineage>
</organism>
<feature type="transmembrane region" description="Helical" evidence="1">
    <location>
        <begin position="178"/>
        <end position="198"/>
    </location>
</feature>
<dbReference type="EMBL" id="SOAG01000003">
    <property type="protein sequence ID" value="TDS65044.1"/>
    <property type="molecule type" value="Genomic_DNA"/>
</dbReference>
<keyword evidence="1" id="KW-0812">Transmembrane</keyword>
<evidence type="ECO:0000256" key="1">
    <source>
        <dbReference type="SAM" id="Phobius"/>
    </source>
</evidence>
<keyword evidence="1" id="KW-0472">Membrane</keyword>
<dbReference type="AlphaFoldDB" id="A0A4R7F5X0"/>
<dbReference type="RefSeq" id="WP_133711653.1">
    <property type="nucleotide sequence ID" value="NZ_SOAG01000003.1"/>
</dbReference>
<evidence type="ECO:0000313" key="2">
    <source>
        <dbReference type="EMBL" id="TDS65044.1"/>
    </source>
</evidence>
<feature type="transmembrane region" description="Helical" evidence="1">
    <location>
        <begin position="122"/>
        <end position="146"/>
    </location>
</feature>
<protein>
    <submittedName>
        <fullName evidence="2">Uncharacterized protein DUF3307</fullName>
    </submittedName>
</protein>
<keyword evidence="1" id="KW-1133">Transmembrane helix</keyword>
<dbReference type="Pfam" id="PF11750">
    <property type="entry name" value="DUF3307"/>
    <property type="match status" value="1"/>
</dbReference>
<feature type="transmembrane region" description="Helical" evidence="1">
    <location>
        <begin position="36"/>
        <end position="53"/>
    </location>
</feature>
<comment type="caution">
    <text evidence="2">The sequence shown here is derived from an EMBL/GenBank/DDBJ whole genome shotgun (WGS) entry which is preliminary data.</text>
</comment>
<feature type="transmembrane region" description="Helical" evidence="1">
    <location>
        <begin position="59"/>
        <end position="81"/>
    </location>
</feature>
<proteinExistence type="predicted"/>
<keyword evidence="3" id="KW-1185">Reference proteome</keyword>
<dbReference type="Proteomes" id="UP000295215">
    <property type="component" value="Unassembled WGS sequence"/>
</dbReference>
<reference evidence="2 3" key="1">
    <citation type="submission" date="2019-03" db="EMBL/GenBank/DDBJ databases">
        <title>Genomic Encyclopedia of Archaeal and Bacterial Type Strains, Phase II (KMG-II): from individual species to whole genera.</title>
        <authorList>
            <person name="Goeker M."/>
        </authorList>
    </citation>
    <scope>NUCLEOTIDE SEQUENCE [LARGE SCALE GENOMIC DNA]</scope>
    <source>
        <strain evidence="2 3">DSM 28213</strain>
    </source>
</reference>
<accession>A0A4R7F5X0</accession>
<feature type="transmembrane region" description="Helical" evidence="1">
    <location>
        <begin position="88"/>
        <end position="110"/>
    </location>
</feature>
<sequence>MYELAIKIILAHVLGDFVLQSNKAVKDICQKGFHSIYFYSHIAIHGLLLLIVTGFQKQFILPIFLLTLSHFLIDSLTKIVFKSVKYRLYIFIADQLFHFLAIGIFISYFYDYQLDWNYLLNNQIYLFLLAFFVVTNGVSVIIKLILNKFTQDDIIHFDNLDKKGKDNAGKVIGILERLFIFGFVCLNFWEGVGFLLAAKSIFRFGDLKENKDLKLTEYILIGTLLSFGFAILVATIYIKIAAYLTNNS</sequence>
<dbReference type="OrthoDB" id="8536716at2"/>
<gene>
    <name evidence="2" type="ORF">C8P70_10364</name>
</gene>
<dbReference type="InterPro" id="IPR021737">
    <property type="entry name" value="Phage_phiKZ_Orf197"/>
</dbReference>
<feature type="transmembrane region" description="Helical" evidence="1">
    <location>
        <begin position="218"/>
        <end position="238"/>
    </location>
</feature>
<evidence type="ECO:0000313" key="3">
    <source>
        <dbReference type="Proteomes" id="UP000295215"/>
    </source>
</evidence>